<dbReference type="Proteomes" id="UP000316598">
    <property type="component" value="Unassembled WGS sequence"/>
</dbReference>
<dbReference type="RefSeq" id="WP_242631822.1">
    <property type="nucleotide sequence ID" value="NZ_SJPI01000001.1"/>
</dbReference>
<accession>A0A5C5WUA2</accession>
<dbReference type="AlphaFoldDB" id="A0A5C5WUA2"/>
<comment type="caution">
    <text evidence="1">The sequence shown here is derived from an EMBL/GenBank/DDBJ whole genome shotgun (WGS) entry which is preliminary data.</text>
</comment>
<evidence type="ECO:0000313" key="1">
    <source>
        <dbReference type="EMBL" id="TWT53585.1"/>
    </source>
</evidence>
<name>A0A5C5WUA2_9BACT</name>
<organism evidence="1 2">
    <name type="scientific">Rubripirellula amarantea</name>
    <dbReference type="NCBI Taxonomy" id="2527999"/>
    <lineage>
        <taxon>Bacteria</taxon>
        <taxon>Pseudomonadati</taxon>
        <taxon>Planctomycetota</taxon>
        <taxon>Planctomycetia</taxon>
        <taxon>Pirellulales</taxon>
        <taxon>Pirellulaceae</taxon>
        <taxon>Rubripirellula</taxon>
    </lineage>
</organism>
<dbReference type="EMBL" id="SJPI01000001">
    <property type="protein sequence ID" value="TWT53585.1"/>
    <property type="molecule type" value="Genomic_DNA"/>
</dbReference>
<proteinExistence type="predicted"/>
<keyword evidence="2" id="KW-1185">Reference proteome</keyword>
<reference evidence="1 2" key="1">
    <citation type="submission" date="2019-02" db="EMBL/GenBank/DDBJ databases">
        <title>Deep-cultivation of Planctomycetes and their phenomic and genomic characterization uncovers novel biology.</title>
        <authorList>
            <person name="Wiegand S."/>
            <person name="Jogler M."/>
            <person name="Boedeker C."/>
            <person name="Pinto D."/>
            <person name="Vollmers J."/>
            <person name="Rivas-Marin E."/>
            <person name="Kohn T."/>
            <person name="Peeters S.H."/>
            <person name="Heuer A."/>
            <person name="Rast P."/>
            <person name="Oberbeckmann S."/>
            <person name="Bunk B."/>
            <person name="Jeske O."/>
            <person name="Meyerdierks A."/>
            <person name="Storesund J.E."/>
            <person name="Kallscheuer N."/>
            <person name="Luecker S."/>
            <person name="Lage O.M."/>
            <person name="Pohl T."/>
            <person name="Merkel B.J."/>
            <person name="Hornburger P."/>
            <person name="Mueller R.-W."/>
            <person name="Bruemmer F."/>
            <person name="Labrenz M."/>
            <person name="Spormann A.M."/>
            <person name="Op Den Camp H."/>
            <person name="Overmann J."/>
            <person name="Amann R."/>
            <person name="Jetten M.S.M."/>
            <person name="Mascher T."/>
            <person name="Medema M.H."/>
            <person name="Devos D.P."/>
            <person name="Kaster A.-K."/>
            <person name="Ovreas L."/>
            <person name="Rohde M."/>
            <person name="Galperin M.Y."/>
            <person name="Jogler C."/>
        </authorList>
    </citation>
    <scope>NUCLEOTIDE SEQUENCE [LARGE SCALE GENOMIC DNA]</scope>
    <source>
        <strain evidence="1 2">Pla22</strain>
    </source>
</reference>
<protein>
    <submittedName>
        <fullName evidence="1">Uncharacterized protein</fullName>
    </submittedName>
</protein>
<evidence type="ECO:0000313" key="2">
    <source>
        <dbReference type="Proteomes" id="UP000316598"/>
    </source>
</evidence>
<gene>
    <name evidence="1" type="ORF">Pla22_12140</name>
</gene>
<sequence>MWKLSAARRLGWHPLDRWHPLNKRALFDKIALLDKSALLLVILFVSPAGCNRSSAPPLHYVRGIVRFPDGVVLRDGTVEFESLEYQKFGLENPVTARGKIQPDGSFLLGTYAADDGALAGEHRVVVIAYHDIGNGAERPGMIPTATLDRRYSSYRTSPLRQTVQPNDNGIIIEVEYASSRVDVSDTSGRKD</sequence>